<evidence type="ECO:0000256" key="1">
    <source>
        <dbReference type="SAM" id="MobiDB-lite"/>
    </source>
</evidence>
<name>A0A433QNS5_9FUNG</name>
<gene>
    <name evidence="2" type="ORF">BC938DRAFT_477838</name>
</gene>
<evidence type="ECO:0000313" key="2">
    <source>
        <dbReference type="EMBL" id="RUS31431.1"/>
    </source>
</evidence>
<protein>
    <submittedName>
        <fullName evidence="2">Uncharacterized protein</fullName>
    </submittedName>
</protein>
<feature type="region of interest" description="Disordered" evidence="1">
    <location>
        <begin position="345"/>
        <end position="381"/>
    </location>
</feature>
<dbReference type="Proteomes" id="UP000274822">
    <property type="component" value="Unassembled WGS sequence"/>
</dbReference>
<keyword evidence="3" id="KW-1185">Reference proteome</keyword>
<sequence length="381" mass="40364">MATFHGSSAVLDVHTLNDTVYVVIIGLLAVRNYQLNNLALRLYFHRAVLHLSPIPSSTHSLFSTSGLTASTSISRVAVPDSLEITSTTASTATPQTSPPSRSPFSALTPSYFTSAIAVATTNPFPISSTVLNKPASIFLAISSSRGTLVSPNRRYLPKDFSTSASICSLSRSRPPRPRPLPPVAEIPTPRVWIPRARPLLSVAEIPIPRVWTPRARIPLPALLVPPLLVPPLLVPPPLALAPLVPALLVPPPLAPAPLVLPQLVPAPLVPASLVLAPLVSASLVPASLVPASLVPAPLVPEPRVPTLHRRGPRHLQDQRPATLHSLPSSSPFSLAQGSLSVSDSQLYRTSSALPPSRVRLPNPTCPRSSDSSSWSLTAWAP</sequence>
<proteinExistence type="predicted"/>
<reference evidence="2 3" key="1">
    <citation type="journal article" date="2018" name="New Phytol.">
        <title>Phylogenomics of Endogonaceae and evolution of mycorrhizas within Mucoromycota.</title>
        <authorList>
            <person name="Chang Y."/>
            <person name="Desiro A."/>
            <person name="Na H."/>
            <person name="Sandor L."/>
            <person name="Lipzen A."/>
            <person name="Clum A."/>
            <person name="Barry K."/>
            <person name="Grigoriev I.V."/>
            <person name="Martin F.M."/>
            <person name="Stajich J.E."/>
            <person name="Smith M.E."/>
            <person name="Bonito G."/>
            <person name="Spatafora J.W."/>
        </authorList>
    </citation>
    <scope>NUCLEOTIDE SEQUENCE [LARGE SCALE GENOMIC DNA]</scope>
    <source>
        <strain evidence="2 3">AD002</strain>
    </source>
</reference>
<organism evidence="2 3">
    <name type="scientific">Jimgerdemannia flammicorona</name>
    <dbReference type="NCBI Taxonomy" id="994334"/>
    <lineage>
        <taxon>Eukaryota</taxon>
        <taxon>Fungi</taxon>
        <taxon>Fungi incertae sedis</taxon>
        <taxon>Mucoromycota</taxon>
        <taxon>Mucoromycotina</taxon>
        <taxon>Endogonomycetes</taxon>
        <taxon>Endogonales</taxon>
        <taxon>Endogonaceae</taxon>
        <taxon>Jimgerdemannia</taxon>
    </lineage>
</organism>
<accession>A0A433QNS5</accession>
<dbReference type="EMBL" id="RBNJ01002973">
    <property type="protein sequence ID" value="RUS31431.1"/>
    <property type="molecule type" value="Genomic_DNA"/>
</dbReference>
<comment type="caution">
    <text evidence="2">The sequence shown here is derived from an EMBL/GenBank/DDBJ whole genome shotgun (WGS) entry which is preliminary data.</text>
</comment>
<evidence type="ECO:0000313" key="3">
    <source>
        <dbReference type="Proteomes" id="UP000274822"/>
    </source>
</evidence>
<dbReference type="AlphaFoldDB" id="A0A433QNS5"/>